<dbReference type="PROSITE" id="PS00061">
    <property type="entry name" value="ADH_SHORT"/>
    <property type="match status" value="1"/>
</dbReference>
<keyword evidence="2" id="KW-0560">Oxidoreductase</keyword>
<dbReference type="Proteomes" id="UP000054717">
    <property type="component" value="Unassembled WGS sequence"/>
</dbReference>
<keyword evidence="3" id="KW-0520">NAD</keyword>
<name>A0A158ERZ7_9BURK</name>
<evidence type="ECO:0000256" key="2">
    <source>
        <dbReference type="ARBA" id="ARBA00023002"/>
    </source>
</evidence>
<evidence type="ECO:0000256" key="1">
    <source>
        <dbReference type="ARBA" id="ARBA00006484"/>
    </source>
</evidence>
<dbReference type="AlphaFoldDB" id="A0A158ERZ7"/>
<dbReference type="EMBL" id="FCNZ02000001">
    <property type="protein sequence ID" value="SAL10334.1"/>
    <property type="molecule type" value="Genomic_DNA"/>
</dbReference>
<dbReference type="InterPro" id="IPR002347">
    <property type="entry name" value="SDR_fam"/>
</dbReference>
<accession>A0A158ERZ7</accession>
<dbReference type="CDD" id="cd05368">
    <property type="entry name" value="DHRS6_like_SDR_c"/>
    <property type="match status" value="1"/>
</dbReference>
<keyword evidence="5" id="KW-1185">Reference proteome</keyword>
<dbReference type="FunFam" id="3.40.50.720:FF:000084">
    <property type="entry name" value="Short-chain dehydrogenase reductase"/>
    <property type="match status" value="1"/>
</dbReference>
<evidence type="ECO:0000256" key="3">
    <source>
        <dbReference type="ARBA" id="ARBA00023027"/>
    </source>
</evidence>
<dbReference type="InterPro" id="IPR051122">
    <property type="entry name" value="SDR_DHRS6-like"/>
</dbReference>
<dbReference type="PRINTS" id="PR00080">
    <property type="entry name" value="SDRFAMILY"/>
</dbReference>
<comment type="similarity">
    <text evidence="1">Belongs to the short-chain dehydrogenases/reductases (SDR) family.</text>
</comment>
<proteinExistence type="inferred from homology"/>
<dbReference type="GO" id="GO:0016491">
    <property type="term" value="F:oxidoreductase activity"/>
    <property type="evidence" value="ECO:0007669"/>
    <property type="project" value="UniProtKB-KW"/>
</dbReference>
<dbReference type="RefSeq" id="WP_087628380.1">
    <property type="nucleotide sequence ID" value="NZ_FCNZ02000001.1"/>
</dbReference>
<sequence length="247" mass="25804">MIQRLAGKTALITAAGQGIGLATAELFAAQGARVIATDIRTESLEGKPFEFRKLDVLDTQAVNDLASEIGAIDVLFNCAGFVHAGSILEASEADWDLAFDLNAKAMYRTIRAFLPAMLAKGGGSIINMSSAASSVKGVPNRFVYGASKAAVIGLTKAVAADFVTRGIRCNAICPGTVDSPSLQQRIAEQAKAQGATIEQVQAAFVARQPMGRVGKPEEIAALALYLGSDESSFTTGQIHLIDGGWSN</sequence>
<dbReference type="InterPro" id="IPR020904">
    <property type="entry name" value="Sc_DH/Rdtase_CS"/>
</dbReference>
<dbReference type="PANTHER" id="PTHR43477:SF4">
    <property type="entry name" value="DEHYDROGENASE_REDUCTASE SDR FAMILY MEMBER 6"/>
    <property type="match status" value="1"/>
</dbReference>
<dbReference type="PANTHER" id="PTHR43477">
    <property type="entry name" value="DIHYDROANTICAPSIN 7-DEHYDROGENASE"/>
    <property type="match status" value="1"/>
</dbReference>
<protein>
    <submittedName>
        <fullName evidence="4">Short chain dehydrogenase</fullName>
    </submittedName>
</protein>
<dbReference type="Pfam" id="PF13561">
    <property type="entry name" value="adh_short_C2"/>
    <property type="match status" value="1"/>
</dbReference>
<dbReference type="STRING" id="326475.AWB66_00184"/>
<dbReference type="InterPro" id="IPR036291">
    <property type="entry name" value="NAD(P)-bd_dom_sf"/>
</dbReference>
<dbReference type="SUPFAM" id="SSF51735">
    <property type="entry name" value="NAD(P)-binding Rossmann-fold domains"/>
    <property type="match status" value="1"/>
</dbReference>
<gene>
    <name evidence="4" type="ORF">AWB66_00184</name>
</gene>
<comment type="caution">
    <text evidence="4">The sequence shown here is derived from an EMBL/GenBank/DDBJ whole genome shotgun (WGS) entry which is preliminary data.</text>
</comment>
<evidence type="ECO:0000313" key="4">
    <source>
        <dbReference type="EMBL" id="SAL10334.1"/>
    </source>
</evidence>
<evidence type="ECO:0000313" key="5">
    <source>
        <dbReference type="Proteomes" id="UP000054717"/>
    </source>
</evidence>
<organism evidence="4 5">
    <name type="scientific">Caballeronia telluris</name>
    <dbReference type="NCBI Taxonomy" id="326475"/>
    <lineage>
        <taxon>Bacteria</taxon>
        <taxon>Pseudomonadati</taxon>
        <taxon>Pseudomonadota</taxon>
        <taxon>Betaproteobacteria</taxon>
        <taxon>Burkholderiales</taxon>
        <taxon>Burkholderiaceae</taxon>
        <taxon>Caballeronia</taxon>
    </lineage>
</organism>
<reference evidence="4" key="1">
    <citation type="submission" date="2016-01" db="EMBL/GenBank/DDBJ databases">
        <authorList>
            <person name="Peeters Charlotte."/>
        </authorList>
    </citation>
    <scope>NUCLEOTIDE SEQUENCE</scope>
    <source>
        <strain evidence="4">LMG 22936</strain>
    </source>
</reference>
<dbReference type="PRINTS" id="PR00081">
    <property type="entry name" value="GDHRDH"/>
</dbReference>
<dbReference type="Gene3D" id="3.40.50.720">
    <property type="entry name" value="NAD(P)-binding Rossmann-like Domain"/>
    <property type="match status" value="1"/>
</dbReference>